<evidence type="ECO:0000256" key="5">
    <source>
        <dbReference type="ARBA" id="ARBA00022833"/>
    </source>
</evidence>
<protein>
    <recommendedName>
        <fullName evidence="15">Nuclear receptor</fullName>
    </recommendedName>
</protein>
<comment type="caution">
    <text evidence="13">The sequence shown here is derived from an EMBL/GenBank/DDBJ whole genome shotgun (WGS) entry which is preliminary data.</text>
</comment>
<dbReference type="Proteomes" id="UP001328107">
    <property type="component" value="Unassembled WGS sequence"/>
</dbReference>
<dbReference type="PROSITE" id="PS51030">
    <property type="entry name" value="NUCLEAR_REC_DBD_2"/>
    <property type="match status" value="1"/>
</dbReference>
<evidence type="ECO:0000256" key="6">
    <source>
        <dbReference type="ARBA" id="ARBA00023015"/>
    </source>
</evidence>
<dbReference type="Gene3D" id="1.10.565.10">
    <property type="entry name" value="Retinoid X Receptor"/>
    <property type="match status" value="1"/>
</dbReference>
<dbReference type="CDD" id="cd06960">
    <property type="entry name" value="NR_DBD_HNF4A"/>
    <property type="match status" value="1"/>
</dbReference>
<keyword evidence="14" id="KW-1185">Reference proteome</keyword>
<dbReference type="InterPro" id="IPR049636">
    <property type="entry name" value="HNF4-like_DBD"/>
</dbReference>
<keyword evidence="10" id="KW-0539">Nucleus</keyword>
<dbReference type="InterPro" id="IPR001628">
    <property type="entry name" value="Znf_hrmn_rcpt"/>
</dbReference>
<dbReference type="GO" id="GO:0000978">
    <property type="term" value="F:RNA polymerase II cis-regulatory region sequence-specific DNA binding"/>
    <property type="evidence" value="ECO:0007669"/>
    <property type="project" value="InterPro"/>
</dbReference>
<dbReference type="SMART" id="SM00430">
    <property type="entry name" value="HOLI"/>
    <property type="match status" value="1"/>
</dbReference>
<dbReference type="SMART" id="SM00399">
    <property type="entry name" value="ZnF_C4"/>
    <property type="match status" value="1"/>
</dbReference>
<sequence length="389" mass="45417">MDTPVTSPDCVMVELKQRKCKICDGRAAGAHFGVDSCRACAAFFRRTLISKRKFECNSGGCRKPRDCKKCRFDRCVSAGMLPTLVLRNKSLDEDEPQHIPSVLTSHPEIILLHRLMANYKDFTRDRLIFEQEFYGSNSNSILSPIQLTPPDEPPFSVYVANFDLMNVVYQGVAERAMKYLMNSFEEMYSIQEEDKFTIFQNFIFLLCTSEGYYRSAKTFKERPMDRYFLTYTSTLEFTDYDRFVDESEAVRGSDQVKHKLNEMNERTRDMLVPILDRVELTEIEFVATLVISLWSLTSAEKIDPTLAKIGDSYRKRVFEELHVLYRDEFKLENYANRLGELMTLSNAVQMSISEWLTELQFFNFFDVFDKDSFTSMIIRKPIIKEEPMF</sequence>
<keyword evidence="6" id="KW-0805">Transcription regulation</keyword>
<keyword evidence="5" id="KW-0862">Zinc</keyword>
<dbReference type="PANTHER" id="PTHR46011">
    <property type="entry name" value="NUCLEAR HORMONE RECEPTOR FAMILY MEMBER NHR-86-RELATED"/>
    <property type="match status" value="1"/>
</dbReference>
<comment type="similarity">
    <text evidence="2">Belongs to the nuclear hormone receptor family.</text>
</comment>
<keyword evidence="7" id="KW-0238">DNA-binding</keyword>
<dbReference type="GO" id="GO:0008270">
    <property type="term" value="F:zinc ion binding"/>
    <property type="evidence" value="ECO:0007669"/>
    <property type="project" value="UniProtKB-KW"/>
</dbReference>
<dbReference type="InterPro" id="IPR035500">
    <property type="entry name" value="NHR-like_dom_sf"/>
</dbReference>
<feature type="domain" description="Nuclear receptor" evidence="11">
    <location>
        <begin position="17"/>
        <end position="87"/>
    </location>
</feature>
<dbReference type="PANTHER" id="PTHR46011:SF6">
    <property type="entry name" value="HIGH ZINC ACTIVATED NUCLEAR RECEPTOR PROTEIN"/>
    <property type="match status" value="1"/>
</dbReference>
<evidence type="ECO:0000256" key="2">
    <source>
        <dbReference type="ARBA" id="ARBA00005993"/>
    </source>
</evidence>
<dbReference type="InterPro" id="IPR013088">
    <property type="entry name" value="Znf_NHR/GATA"/>
</dbReference>
<dbReference type="GO" id="GO:0005634">
    <property type="term" value="C:nucleus"/>
    <property type="evidence" value="ECO:0007669"/>
    <property type="project" value="UniProtKB-SubCell"/>
</dbReference>
<feature type="domain" description="NR LBD" evidence="12">
    <location>
        <begin position="94"/>
        <end position="381"/>
    </location>
</feature>
<evidence type="ECO:0000259" key="11">
    <source>
        <dbReference type="PROSITE" id="PS51030"/>
    </source>
</evidence>
<dbReference type="Pfam" id="PF00105">
    <property type="entry name" value="zf-C4"/>
    <property type="match status" value="1"/>
</dbReference>
<accession>A0AAN5C7U8</accession>
<evidence type="ECO:0000313" key="14">
    <source>
        <dbReference type="Proteomes" id="UP001328107"/>
    </source>
</evidence>
<organism evidence="13 14">
    <name type="scientific">Pristionchus mayeri</name>
    <dbReference type="NCBI Taxonomy" id="1317129"/>
    <lineage>
        <taxon>Eukaryota</taxon>
        <taxon>Metazoa</taxon>
        <taxon>Ecdysozoa</taxon>
        <taxon>Nematoda</taxon>
        <taxon>Chromadorea</taxon>
        <taxon>Rhabditida</taxon>
        <taxon>Rhabditina</taxon>
        <taxon>Diplogasteromorpha</taxon>
        <taxon>Diplogasteroidea</taxon>
        <taxon>Neodiplogasteridae</taxon>
        <taxon>Pristionchus</taxon>
    </lineage>
</organism>
<evidence type="ECO:0000256" key="4">
    <source>
        <dbReference type="ARBA" id="ARBA00022771"/>
    </source>
</evidence>
<gene>
    <name evidence="13" type="ORF">PMAYCL1PPCAC_01866</name>
</gene>
<keyword evidence="8" id="KW-0804">Transcription</keyword>
<dbReference type="Pfam" id="PF00104">
    <property type="entry name" value="Hormone_recep"/>
    <property type="match status" value="1"/>
</dbReference>
<evidence type="ECO:0000256" key="1">
    <source>
        <dbReference type="ARBA" id="ARBA00004123"/>
    </source>
</evidence>
<dbReference type="PROSITE" id="PS51843">
    <property type="entry name" value="NR_LBD"/>
    <property type="match status" value="1"/>
</dbReference>
<evidence type="ECO:0000256" key="7">
    <source>
        <dbReference type="ARBA" id="ARBA00023125"/>
    </source>
</evidence>
<evidence type="ECO:0000256" key="9">
    <source>
        <dbReference type="ARBA" id="ARBA00023170"/>
    </source>
</evidence>
<dbReference type="GO" id="GO:0003700">
    <property type="term" value="F:DNA-binding transcription factor activity"/>
    <property type="evidence" value="ECO:0007669"/>
    <property type="project" value="InterPro"/>
</dbReference>
<dbReference type="EMBL" id="BTRK01000001">
    <property type="protein sequence ID" value="GMR31671.1"/>
    <property type="molecule type" value="Genomic_DNA"/>
</dbReference>
<evidence type="ECO:0000256" key="8">
    <source>
        <dbReference type="ARBA" id="ARBA00023163"/>
    </source>
</evidence>
<comment type="subcellular location">
    <subcellularLocation>
        <location evidence="1">Nucleus</location>
    </subcellularLocation>
</comment>
<dbReference type="PRINTS" id="PR00047">
    <property type="entry name" value="STROIDFINGER"/>
</dbReference>
<name>A0AAN5C7U8_9BILA</name>
<dbReference type="SUPFAM" id="SSF57716">
    <property type="entry name" value="Glucocorticoid receptor-like (DNA-binding domain)"/>
    <property type="match status" value="1"/>
</dbReference>
<proteinExistence type="inferred from homology"/>
<evidence type="ECO:0000256" key="3">
    <source>
        <dbReference type="ARBA" id="ARBA00022723"/>
    </source>
</evidence>
<dbReference type="AlphaFoldDB" id="A0AAN5C7U8"/>
<dbReference type="InterPro" id="IPR000536">
    <property type="entry name" value="Nucl_hrmn_rcpt_lig-bd"/>
</dbReference>
<keyword evidence="4" id="KW-0863">Zinc-finger</keyword>
<evidence type="ECO:0000313" key="13">
    <source>
        <dbReference type="EMBL" id="GMR31671.1"/>
    </source>
</evidence>
<evidence type="ECO:0008006" key="15">
    <source>
        <dbReference type="Google" id="ProtNLM"/>
    </source>
</evidence>
<keyword evidence="3" id="KW-0479">Metal-binding</keyword>
<evidence type="ECO:0000256" key="10">
    <source>
        <dbReference type="ARBA" id="ARBA00023242"/>
    </source>
</evidence>
<dbReference type="Gene3D" id="3.30.50.10">
    <property type="entry name" value="Erythroid Transcription Factor GATA-1, subunit A"/>
    <property type="match status" value="1"/>
</dbReference>
<reference evidence="14" key="1">
    <citation type="submission" date="2022-10" db="EMBL/GenBank/DDBJ databases">
        <title>Genome assembly of Pristionchus species.</title>
        <authorList>
            <person name="Yoshida K."/>
            <person name="Sommer R.J."/>
        </authorList>
    </citation>
    <scope>NUCLEOTIDE SEQUENCE [LARGE SCALE GENOMIC DNA]</scope>
    <source>
        <strain evidence="14">RS5460</strain>
    </source>
</reference>
<keyword evidence="9" id="KW-0675">Receptor</keyword>
<dbReference type="SUPFAM" id="SSF48508">
    <property type="entry name" value="Nuclear receptor ligand-binding domain"/>
    <property type="match status" value="1"/>
</dbReference>
<evidence type="ECO:0000259" key="12">
    <source>
        <dbReference type="PROSITE" id="PS51843"/>
    </source>
</evidence>